<dbReference type="GO" id="GO:0016747">
    <property type="term" value="F:acyltransferase activity, transferring groups other than amino-acyl groups"/>
    <property type="evidence" value="ECO:0007669"/>
    <property type="project" value="InterPro"/>
</dbReference>
<feature type="domain" description="Chalcone/stilbene synthase C-terminal" evidence="5">
    <location>
        <begin position="233"/>
        <end position="368"/>
    </location>
</feature>
<dbReference type="InterPro" id="IPR016039">
    <property type="entry name" value="Thiolase-like"/>
</dbReference>
<evidence type="ECO:0000313" key="6">
    <source>
        <dbReference type="EMBL" id="PNE32414.1"/>
    </source>
</evidence>
<organism evidence="6 7">
    <name type="scientific">Streptomyces eurocidicus</name>
    <name type="common">Streptoverticillium eurocidicus</name>
    <dbReference type="NCBI Taxonomy" id="66423"/>
    <lineage>
        <taxon>Bacteria</taxon>
        <taxon>Bacillati</taxon>
        <taxon>Actinomycetota</taxon>
        <taxon>Actinomycetes</taxon>
        <taxon>Kitasatosporales</taxon>
        <taxon>Streptomycetaceae</taxon>
        <taxon>Streptomyces</taxon>
    </lineage>
</organism>
<accession>A0A2N8NUH0</accession>
<sequence>MLSNIAAPSQPLSRILAVGTGVPPHSYSQEELLDIFRVDDPRIRSLYLNSAIKRRNLTLPPIGPDGARRLESQGELLRKHVGSGLDMARAAIGECLGKIGATPRDVAYLCCVSSTGFITPGFSAKIIKELGFDTGCSRLDVVGMGCNAGLNALNAVSGWAVANPGKIALMVCVEACSAAYVFDGTMRTSVVNSLFGDGAAAIAVGAGTPLPAESAERAAKAPAVPIVLKFASRIIPEASEAMRYEWDDDHGKFSFFLDPGIPYVVGAHAEETVAALLDGTGLRRSDIAHWIVHSGGKKVIDSVRVNLRLTRHDLRHTTGVLADHGNLSSGSFLFSYQRLSEEGRTAPGDHGVLMTMGPGSTVETALLRW</sequence>
<dbReference type="PANTHER" id="PTHR11877:SF46">
    <property type="entry name" value="TYPE III POLYKETIDE SYNTHASE A"/>
    <property type="match status" value="1"/>
</dbReference>
<dbReference type="InterPro" id="IPR053446">
    <property type="entry name" value="DPA-CoA_Synthase"/>
</dbReference>
<evidence type="ECO:0000256" key="1">
    <source>
        <dbReference type="ARBA" id="ARBA00005531"/>
    </source>
</evidence>
<dbReference type="Proteomes" id="UP000235945">
    <property type="component" value="Unassembled WGS sequence"/>
</dbReference>
<dbReference type="CDD" id="cd00831">
    <property type="entry name" value="CHS_like"/>
    <property type="match status" value="1"/>
</dbReference>
<feature type="domain" description="Chalcone/stilbene synthase N-terminal" evidence="4">
    <location>
        <begin position="12"/>
        <end position="207"/>
    </location>
</feature>
<dbReference type="OrthoDB" id="9786288at2"/>
<dbReference type="NCBIfam" id="NF042429">
    <property type="entry name" value="DHPHCoAsyn_DpgA"/>
    <property type="match status" value="1"/>
</dbReference>
<feature type="active site" description="Acyl-thioester intermediate" evidence="3">
    <location>
        <position position="146"/>
    </location>
</feature>
<gene>
    <name evidence="6" type="ORF">AF335_17570</name>
</gene>
<protein>
    <submittedName>
        <fullName evidence="6">Stilbene synthase</fullName>
    </submittedName>
</protein>
<evidence type="ECO:0000259" key="4">
    <source>
        <dbReference type="Pfam" id="PF00195"/>
    </source>
</evidence>
<dbReference type="InterPro" id="IPR011141">
    <property type="entry name" value="Polyketide_synthase_type-III"/>
</dbReference>
<dbReference type="AlphaFoldDB" id="A0A2N8NUH0"/>
<dbReference type="PIRSF" id="PIRSF000451">
    <property type="entry name" value="PKS_III"/>
    <property type="match status" value="1"/>
</dbReference>
<dbReference type="Pfam" id="PF02797">
    <property type="entry name" value="Chal_sti_synt_C"/>
    <property type="match status" value="1"/>
</dbReference>
<comment type="caution">
    <text evidence="6">The sequence shown here is derived from an EMBL/GenBank/DDBJ whole genome shotgun (WGS) entry which is preliminary data.</text>
</comment>
<reference evidence="7" key="1">
    <citation type="submission" date="2015-07" db="EMBL/GenBank/DDBJ databases">
        <authorList>
            <person name="Graham D.E."/>
            <person name="Giannone R.J."/>
            <person name="Gulvik C.A."/>
            <person name="Hettich R.L."/>
            <person name="Klingeman D.M."/>
            <person name="Mahan K.M."/>
            <person name="Parry R.J."/>
            <person name="Spain J.C."/>
        </authorList>
    </citation>
    <scope>NUCLEOTIDE SEQUENCE [LARGE SCALE GENOMIC DNA]</scope>
    <source>
        <strain evidence="7">ATCC 27428</strain>
    </source>
</reference>
<dbReference type="RefSeq" id="WP_102919377.1">
    <property type="nucleotide sequence ID" value="NZ_JACHJF010000011.1"/>
</dbReference>
<dbReference type="InterPro" id="IPR012328">
    <property type="entry name" value="Chalcone/stilbene_synt_C"/>
</dbReference>
<evidence type="ECO:0000256" key="2">
    <source>
        <dbReference type="ARBA" id="ARBA00022679"/>
    </source>
</evidence>
<name>A0A2N8NUH0_STREU</name>
<dbReference type="EMBL" id="LGUI01000005">
    <property type="protein sequence ID" value="PNE32414.1"/>
    <property type="molecule type" value="Genomic_DNA"/>
</dbReference>
<evidence type="ECO:0000313" key="7">
    <source>
        <dbReference type="Proteomes" id="UP000235945"/>
    </source>
</evidence>
<dbReference type="Pfam" id="PF00195">
    <property type="entry name" value="Chal_sti_synt_N"/>
    <property type="match status" value="1"/>
</dbReference>
<proteinExistence type="inferred from homology"/>
<dbReference type="GO" id="GO:0030639">
    <property type="term" value="P:polyketide biosynthetic process"/>
    <property type="evidence" value="ECO:0007669"/>
    <property type="project" value="TreeGrafter"/>
</dbReference>
<dbReference type="Gene3D" id="3.40.47.10">
    <property type="match status" value="2"/>
</dbReference>
<keyword evidence="2" id="KW-0808">Transferase</keyword>
<comment type="similarity">
    <text evidence="1">Belongs to the thiolase-like superfamily. Chalcone/stilbene synthases family.</text>
</comment>
<evidence type="ECO:0000256" key="3">
    <source>
        <dbReference type="PIRSR" id="PIRSR000451-1"/>
    </source>
</evidence>
<dbReference type="SUPFAM" id="SSF53901">
    <property type="entry name" value="Thiolase-like"/>
    <property type="match status" value="1"/>
</dbReference>
<dbReference type="InterPro" id="IPR001099">
    <property type="entry name" value="Chalcone/stilbene_synt_N"/>
</dbReference>
<keyword evidence="7" id="KW-1185">Reference proteome</keyword>
<dbReference type="PANTHER" id="PTHR11877">
    <property type="entry name" value="HYDROXYMETHYLGLUTARYL-COA SYNTHASE"/>
    <property type="match status" value="1"/>
</dbReference>
<evidence type="ECO:0000259" key="5">
    <source>
        <dbReference type="Pfam" id="PF02797"/>
    </source>
</evidence>